<keyword evidence="1" id="KW-1133">Transmembrane helix</keyword>
<accession>A0A9P8L0M9</accession>
<proteinExistence type="predicted"/>
<gene>
    <name evidence="2" type="ORF">GP486_008990</name>
</gene>
<name>A0A9P8L0M9_9PEZI</name>
<reference evidence="2" key="1">
    <citation type="submission" date="2021-03" db="EMBL/GenBank/DDBJ databases">
        <title>Comparative genomics and phylogenomic investigation of the class Geoglossomycetes provide insights into ecological specialization and systematics.</title>
        <authorList>
            <person name="Melie T."/>
            <person name="Pirro S."/>
            <person name="Miller A.N."/>
            <person name="Quandt A."/>
        </authorList>
    </citation>
    <scope>NUCLEOTIDE SEQUENCE</scope>
    <source>
        <strain evidence="2">CAQ_001_2017</strain>
    </source>
</reference>
<organism evidence="2 3">
    <name type="scientific">Trichoglossum hirsutum</name>
    <dbReference type="NCBI Taxonomy" id="265104"/>
    <lineage>
        <taxon>Eukaryota</taxon>
        <taxon>Fungi</taxon>
        <taxon>Dikarya</taxon>
        <taxon>Ascomycota</taxon>
        <taxon>Pezizomycotina</taxon>
        <taxon>Geoglossomycetes</taxon>
        <taxon>Geoglossales</taxon>
        <taxon>Geoglossaceae</taxon>
        <taxon>Trichoglossum</taxon>
    </lineage>
</organism>
<dbReference type="EMBL" id="JAGHQM010004828">
    <property type="protein sequence ID" value="KAH0533552.1"/>
    <property type="molecule type" value="Genomic_DNA"/>
</dbReference>
<evidence type="ECO:0000313" key="2">
    <source>
        <dbReference type="EMBL" id="KAH0533552.1"/>
    </source>
</evidence>
<keyword evidence="1" id="KW-0472">Membrane</keyword>
<evidence type="ECO:0000256" key="1">
    <source>
        <dbReference type="SAM" id="Phobius"/>
    </source>
</evidence>
<dbReference type="AlphaFoldDB" id="A0A9P8L0M9"/>
<protein>
    <submittedName>
        <fullName evidence="2">Uncharacterized protein</fullName>
    </submittedName>
</protein>
<keyword evidence="1" id="KW-0812">Transmembrane</keyword>
<comment type="caution">
    <text evidence="2">The sequence shown here is derived from an EMBL/GenBank/DDBJ whole genome shotgun (WGS) entry which is preliminary data.</text>
</comment>
<dbReference type="Proteomes" id="UP000750711">
    <property type="component" value="Unassembled WGS sequence"/>
</dbReference>
<sequence length="119" mass="12365">MNEQNSNQSPEMQRTPGVNPKLASLVTVLVAVVAFGGGWALGGDKSQIAPLLPAFVGGALTSNDQPPADVDFTPVWKAWNVLDDKFVPAALGTTSDATTTPQDKVWGMIEGMAASLGDP</sequence>
<evidence type="ECO:0000313" key="3">
    <source>
        <dbReference type="Proteomes" id="UP000750711"/>
    </source>
</evidence>
<feature type="non-terminal residue" evidence="2">
    <location>
        <position position="119"/>
    </location>
</feature>
<feature type="transmembrane region" description="Helical" evidence="1">
    <location>
        <begin position="22"/>
        <end position="42"/>
    </location>
</feature>
<keyword evidence="3" id="KW-1185">Reference proteome</keyword>